<gene>
    <name evidence="1" type="ORF">Q7C36_010377</name>
</gene>
<organism evidence="1 2">
    <name type="scientific">Tachysurus vachellii</name>
    <name type="common">Darkbarbel catfish</name>
    <name type="synonym">Pelteobagrus vachellii</name>
    <dbReference type="NCBI Taxonomy" id="175792"/>
    <lineage>
        <taxon>Eukaryota</taxon>
        <taxon>Metazoa</taxon>
        <taxon>Chordata</taxon>
        <taxon>Craniata</taxon>
        <taxon>Vertebrata</taxon>
        <taxon>Euteleostomi</taxon>
        <taxon>Actinopterygii</taxon>
        <taxon>Neopterygii</taxon>
        <taxon>Teleostei</taxon>
        <taxon>Ostariophysi</taxon>
        <taxon>Siluriformes</taxon>
        <taxon>Bagridae</taxon>
        <taxon>Tachysurus</taxon>
    </lineage>
</organism>
<dbReference type="AlphaFoldDB" id="A0AA88SRF8"/>
<comment type="caution">
    <text evidence="1">The sequence shown here is derived from an EMBL/GenBank/DDBJ whole genome shotgun (WGS) entry which is preliminary data.</text>
</comment>
<evidence type="ECO:0000313" key="1">
    <source>
        <dbReference type="EMBL" id="KAK2845523.1"/>
    </source>
</evidence>
<sequence length="66" mass="7398">MMRPCVTMLRPNGKCLEETLSAQPATTQNSDGPSLLWQHESKLAENTHHVKALRARPQVGRVFEEA</sequence>
<reference evidence="1" key="1">
    <citation type="submission" date="2023-08" db="EMBL/GenBank/DDBJ databases">
        <title>Pelteobagrus vachellii genome.</title>
        <authorList>
            <person name="Liu H."/>
        </authorList>
    </citation>
    <scope>NUCLEOTIDE SEQUENCE</scope>
    <source>
        <strain evidence="1">PRFRI_2022a</strain>
        <tissue evidence="1">Muscle</tissue>
    </source>
</reference>
<evidence type="ECO:0000313" key="2">
    <source>
        <dbReference type="Proteomes" id="UP001187315"/>
    </source>
</evidence>
<name>A0AA88SRF8_TACVA</name>
<keyword evidence="2" id="KW-1185">Reference proteome</keyword>
<dbReference type="Proteomes" id="UP001187315">
    <property type="component" value="Unassembled WGS sequence"/>
</dbReference>
<dbReference type="EMBL" id="JAVHJS010000010">
    <property type="protein sequence ID" value="KAK2845523.1"/>
    <property type="molecule type" value="Genomic_DNA"/>
</dbReference>
<proteinExistence type="predicted"/>
<accession>A0AA88SRF8</accession>
<protein>
    <submittedName>
        <fullName evidence="1">Uncharacterized protein</fullName>
    </submittedName>
</protein>